<protein>
    <submittedName>
        <fullName evidence="1">YolD-like family protein</fullName>
    </submittedName>
</protein>
<dbReference type="InterPro" id="IPR014962">
    <property type="entry name" value="YolD"/>
</dbReference>
<accession>A0ABY4WNG9</accession>
<evidence type="ECO:0000313" key="2">
    <source>
        <dbReference type="Proteomes" id="UP001056500"/>
    </source>
</evidence>
<dbReference type="EMBL" id="CP098755">
    <property type="protein sequence ID" value="USG67688.1"/>
    <property type="molecule type" value="Genomic_DNA"/>
</dbReference>
<keyword evidence="2" id="KW-1185">Reference proteome</keyword>
<dbReference type="Proteomes" id="UP001056500">
    <property type="component" value="Chromosome"/>
</dbReference>
<evidence type="ECO:0000313" key="1">
    <source>
        <dbReference type="EMBL" id="USG67688.1"/>
    </source>
</evidence>
<proteinExistence type="predicted"/>
<sequence>MREKRVSKRDNLFVASRFVLPEHREMYTRMKSEERRYVPPERDEEQQAILSGRVWEAWQARREIMLIYYDGERARKLTGSISHVDPSLGKMKLQAEGRTIWIRFSSLLEVEEDRSG</sequence>
<name>A0ABY4WNG9_9BACL</name>
<dbReference type="RefSeq" id="WP_251874785.1">
    <property type="nucleotide sequence ID" value="NZ_CP098755.1"/>
</dbReference>
<gene>
    <name evidence="1" type="ORF">NDK47_10585</name>
</gene>
<dbReference type="Pfam" id="PF08863">
    <property type="entry name" value="YolD"/>
    <property type="match status" value="1"/>
</dbReference>
<organism evidence="1 2">
    <name type="scientific">Brevibacillus ruminantium</name>
    <dbReference type="NCBI Taxonomy" id="2950604"/>
    <lineage>
        <taxon>Bacteria</taxon>
        <taxon>Bacillati</taxon>
        <taxon>Bacillota</taxon>
        <taxon>Bacilli</taxon>
        <taxon>Bacillales</taxon>
        <taxon>Paenibacillaceae</taxon>
        <taxon>Brevibacillus</taxon>
    </lineage>
</organism>
<reference evidence="1" key="1">
    <citation type="submission" date="2022-06" db="EMBL/GenBank/DDBJ databases">
        <title>Genome sequencing of Brevibacillus sp. BB3-R1.</title>
        <authorList>
            <person name="Heo J."/>
            <person name="Lee D."/>
            <person name="Won M."/>
            <person name="Han B.-H."/>
            <person name="Hong S.-B."/>
            <person name="Kwon S.-W."/>
        </authorList>
    </citation>
    <scope>NUCLEOTIDE SEQUENCE</scope>
    <source>
        <strain evidence="1">BB3-R1</strain>
    </source>
</reference>